<protein>
    <submittedName>
        <fullName evidence="2">Uncharacterized protein</fullName>
    </submittedName>
</protein>
<dbReference type="Proteomes" id="UP001596053">
    <property type="component" value="Unassembled WGS sequence"/>
</dbReference>
<reference evidence="3" key="1">
    <citation type="journal article" date="2019" name="Int. J. Syst. Evol. Microbiol.">
        <title>The Global Catalogue of Microorganisms (GCM) 10K type strain sequencing project: providing services to taxonomists for standard genome sequencing and annotation.</title>
        <authorList>
            <consortium name="The Broad Institute Genomics Platform"/>
            <consortium name="The Broad Institute Genome Sequencing Center for Infectious Disease"/>
            <person name="Wu L."/>
            <person name="Ma J."/>
        </authorList>
    </citation>
    <scope>NUCLEOTIDE SEQUENCE [LARGE SCALE GENOMIC DNA]</scope>
    <source>
        <strain evidence="3">NCAIM B.01391</strain>
    </source>
</reference>
<gene>
    <name evidence="2" type="ORF">ACFPOB_20770</name>
</gene>
<accession>A0ABW0IXG1</accession>
<evidence type="ECO:0000313" key="3">
    <source>
        <dbReference type="Proteomes" id="UP001596053"/>
    </source>
</evidence>
<evidence type="ECO:0000256" key="1">
    <source>
        <dbReference type="SAM" id="MobiDB-lite"/>
    </source>
</evidence>
<evidence type="ECO:0000313" key="2">
    <source>
        <dbReference type="EMBL" id="MFC5421999.1"/>
    </source>
</evidence>
<feature type="region of interest" description="Disordered" evidence="1">
    <location>
        <begin position="44"/>
        <end position="68"/>
    </location>
</feature>
<name>A0ABW0IXG1_9HYPH</name>
<dbReference type="RefSeq" id="WP_377800300.1">
    <property type="nucleotide sequence ID" value="NZ_JBHSLW010000034.1"/>
</dbReference>
<organism evidence="2 3">
    <name type="scientific">Bosea eneae</name>
    <dbReference type="NCBI Taxonomy" id="151454"/>
    <lineage>
        <taxon>Bacteria</taxon>
        <taxon>Pseudomonadati</taxon>
        <taxon>Pseudomonadota</taxon>
        <taxon>Alphaproteobacteria</taxon>
        <taxon>Hyphomicrobiales</taxon>
        <taxon>Boseaceae</taxon>
        <taxon>Bosea</taxon>
    </lineage>
</organism>
<sequence length="399" mass="43896">MPNLPYRPSSNSARWREIVLLRRRLVSLKAQARLLRHELARKYNPDQPRVPAGNADGGQWTSGGGGGDPTLTGTDFLGDLGSAFSAALSFGDVVADTSGEESWAFYQDATRNDGSLAERSVVNRDGSTIQSEFAEPDKPSDWDERHIVTLPEGGKTTFETADRTQTIRDGDPDGEIVSRSTWTERGPEREATVHEAFAPAIVLAPGAAQTTITSALTLFTWLSARNKVDGLEATIAFNARDYRPGEAPGFDLGYVGQISRSEAEAACRYLPELQSRLDAAVATVGPANKYPSMAVYGTYVHTNMKNQIITQNYPDLKAERSFLKESYEPTSETLRRYGYPDTVRYDAYELRADGTLCLYDFKAGRRGLSLVRSDIMANAARYGFASARRIIVLEVRPSK</sequence>
<proteinExistence type="predicted"/>
<keyword evidence="3" id="KW-1185">Reference proteome</keyword>
<comment type="caution">
    <text evidence="2">The sequence shown here is derived from an EMBL/GenBank/DDBJ whole genome shotgun (WGS) entry which is preliminary data.</text>
</comment>
<dbReference type="EMBL" id="JBHSLW010000034">
    <property type="protein sequence ID" value="MFC5421999.1"/>
    <property type="molecule type" value="Genomic_DNA"/>
</dbReference>